<sequence length="71" mass="7753">MVAGNIYDQCHAQIGLMPYVASIALEKPAHLCSLLRSYPVCYEVTLGFIVSYADRVAGIMLVAFGTRLIFA</sequence>
<accession>A0A9D4NF49</accession>
<evidence type="ECO:0000313" key="2">
    <source>
        <dbReference type="Proteomes" id="UP000828390"/>
    </source>
</evidence>
<dbReference type="EMBL" id="JAIWYP010000001">
    <property type="protein sequence ID" value="KAH3892599.1"/>
    <property type="molecule type" value="Genomic_DNA"/>
</dbReference>
<name>A0A9D4NF49_DREPO</name>
<dbReference type="AlphaFoldDB" id="A0A9D4NF49"/>
<proteinExistence type="predicted"/>
<reference evidence="1" key="2">
    <citation type="submission" date="2020-11" db="EMBL/GenBank/DDBJ databases">
        <authorList>
            <person name="McCartney M.A."/>
            <person name="Auch B."/>
            <person name="Kono T."/>
            <person name="Mallez S."/>
            <person name="Becker A."/>
            <person name="Gohl D.M."/>
            <person name="Silverstein K.A.T."/>
            <person name="Koren S."/>
            <person name="Bechman K.B."/>
            <person name="Herman A."/>
            <person name="Abrahante J.E."/>
            <person name="Garbe J."/>
        </authorList>
    </citation>
    <scope>NUCLEOTIDE SEQUENCE</scope>
    <source>
        <strain evidence="1">Duluth1</strain>
        <tissue evidence="1">Whole animal</tissue>
    </source>
</reference>
<comment type="caution">
    <text evidence="1">The sequence shown here is derived from an EMBL/GenBank/DDBJ whole genome shotgun (WGS) entry which is preliminary data.</text>
</comment>
<evidence type="ECO:0000313" key="1">
    <source>
        <dbReference type="EMBL" id="KAH3892599.1"/>
    </source>
</evidence>
<dbReference type="Proteomes" id="UP000828390">
    <property type="component" value="Unassembled WGS sequence"/>
</dbReference>
<organism evidence="1 2">
    <name type="scientific">Dreissena polymorpha</name>
    <name type="common">Zebra mussel</name>
    <name type="synonym">Mytilus polymorpha</name>
    <dbReference type="NCBI Taxonomy" id="45954"/>
    <lineage>
        <taxon>Eukaryota</taxon>
        <taxon>Metazoa</taxon>
        <taxon>Spiralia</taxon>
        <taxon>Lophotrochozoa</taxon>
        <taxon>Mollusca</taxon>
        <taxon>Bivalvia</taxon>
        <taxon>Autobranchia</taxon>
        <taxon>Heteroconchia</taxon>
        <taxon>Euheterodonta</taxon>
        <taxon>Imparidentia</taxon>
        <taxon>Neoheterodontei</taxon>
        <taxon>Myida</taxon>
        <taxon>Dreissenoidea</taxon>
        <taxon>Dreissenidae</taxon>
        <taxon>Dreissena</taxon>
    </lineage>
</organism>
<keyword evidence="2" id="KW-1185">Reference proteome</keyword>
<reference evidence="1" key="1">
    <citation type="journal article" date="2019" name="bioRxiv">
        <title>The Genome of the Zebra Mussel, Dreissena polymorpha: A Resource for Invasive Species Research.</title>
        <authorList>
            <person name="McCartney M.A."/>
            <person name="Auch B."/>
            <person name="Kono T."/>
            <person name="Mallez S."/>
            <person name="Zhang Y."/>
            <person name="Obille A."/>
            <person name="Becker A."/>
            <person name="Abrahante J.E."/>
            <person name="Garbe J."/>
            <person name="Badalamenti J.P."/>
            <person name="Herman A."/>
            <person name="Mangelson H."/>
            <person name="Liachko I."/>
            <person name="Sullivan S."/>
            <person name="Sone E.D."/>
            <person name="Koren S."/>
            <person name="Silverstein K.A.T."/>
            <person name="Beckman K.B."/>
            <person name="Gohl D.M."/>
        </authorList>
    </citation>
    <scope>NUCLEOTIDE SEQUENCE</scope>
    <source>
        <strain evidence="1">Duluth1</strain>
        <tissue evidence="1">Whole animal</tissue>
    </source>
</reference>
<gene>
    <name evidence="1" type="ORF">DPMN_016720</name>
</gene>
<protein>
    <submittedName>
        <fullName evidence="1">Uncharacterized protein</fullName>
    </submittedName>
</protein>